<name>E1RAG4_SEDSS</name>
<accession>E1RAG4</accession>
<dbReference type="Proteomes" id="UP000002318">
    <property type="component" value="Chromosome"/>
</dbReference>
<keyword evidence="2" id="KW-1185">Reference proteome</keyword>
<reference evidence="1 2" key="1">
    <citation type="journal article" date="2010" name="Stand. Genomic Sci.">
        <title>Complete genome sequence of Spirochaeta smaragdinae type strain (SEBR 4228).</title>
        <authorList>
            <person name="Mavromatis K."/>
            <person name="Yasawong M."/>
            <person name="Chertkov O."/>
            <person name="Lapidus A."/>
            <person name="Lucas S."/>
            <person name="Nolan M."/>
            <person name="Del Rio T.G."/>
            <person name="Tice H."/>
            <person name="Cheng J.F."/>
            <person name="Pitluck S."/>
            <person name="Liolios K."/>
            <person name="Ivanova N."/>
            <person name="Tapia R."/>
            <person name="Han C."/>
            <person name="Bruce D."/>
            <person name="Goodwin L."/>
            <person name="Pati A."/>
            <person name="Chen A."/>
            <person name="Palaniappan K."/>
            <person name="Land M."/>
            <person name="Hauser L."/>
            <person name="Chang Y.J."/>
            <person name="Jeffries C.D."/>
            <person name="Detter J.C."/>
            <person name="Rohde M."/>
            <person name="Brambilla E."/>
            <person name="Spring S."/>
            <person name="Goker M."/>
            <person name="Sikorski J."/>
            <person name="Woyke T."/>
            <person name="Bristow J."/>
            <person name="Eisen J.A."/>
            <person name="Markowitz V."/>
            <person name="Hugenholtz P."/>
            <person name="Klenk H.P."/>
            <person name="Kyrpides N.C."/>
        </authorList>
    </citation>
    <scope>NUCLEOTIDE SEQUENCE [LARGE SCALE GENOMIC DNA]</scope>
    <source>
        <strain evidence="2">DSM 11293 / JCM 15392 / SEBR 4228</strain>
    </source>
</reference>
<dbReference type="KEGG" id="ssm:Spirs_0299"/>
<dbReference type="AlphaFoldDB" id="E1RAG4"/>
<evidence type="ECO:0000313" key="1">
    <source>
        <dbReference type="EMBL" id="ADK79455.1"/>
    </source>
</evidence>
<organism evidence="1 2">
    <name type="scientific">Sediminispirochaeta smaragdinae (strain DSM 11293 / JCM 15392 / SEBR 4228)</name>
    <name type="common">Spirochaeta smaragdinae</name>
    <dbReference type="NCBI Taxonomy" id="573413"/>
    <lineage>
        <taxon>Bacteria</taxon>
        <taxon>Pseudomonadati</taxon>
        <taxon>Spirochaetota</taxon>
        <taxon>Spirochaetia</taxon>
        <taxon>Spirochaetales</taxon>
        <taxon>Spirochaetaceae</taxon>
        <taxon>Sediminispirochaeta</taxon>
    </lineage>
</organism>
<dbReference type="OrthoDB" id="370144at2"/>
<proteinExistence type="predicted"/>
<dbReference type="eggNOG" id="ENOG50343I0">
    <property type="taxonomic scope" value="Bacteria"/>
</dbReference>
<dbReference type="RefSeq" id="WP_013252919.1">
    <property type="nucleotide sequence ID" value="NC_014364.1"/>
</dbReference>
<evidence type="ECO:0000313" key="2">
    <source>
        <dbReference type="Proteomes" id="UP000002318"/>
    </source>
</evidence>
<dbReference type="STRING" id="573413.Spirs_0299"/>
<gene>
    <name evidence="1" type="ordered locus">Spirs_0299</name>
</gene>
<sequence>MRIGFSLKRIGWPLLFFFLVVPLWAYDGQVDFLTAELWVELTPSVSIPTTDKGDSQESKSQKPEILPIAPVPLKREEAIHRLLEEAQFVISGMIYGYRLEYTPLDRSRGVSEVFHADPVATIPWGDPALRVLDTWMRGNKFFARIRYDLSSDQMLRLRFWNSGVHASASASAEAALSLGYLGRIEAHRQAIKQAFRDYLRSIEPNKPRVATGRAVLTEAPISAVSAGGYRSTVRIRIDLEDLHPYGAF</sequence>
<protein>
    <submittedName>
        <fullName evidence="1">Uncharacterized protein</fullName>
    </submittedName>
</protein>
<dbReference type="EMBL" id="CP002116">
    <property type="protein sequence ID" value="ADK79455.1"/>
    <property type="molecule type" value="Genomic_DNA"/>
</dbReference>
<dbReference type="HOGENOM" id="CLU_104224_0_0_12"/>